<accession>A0ACA9L9A8</accession>
<keyword evidence="2" id="KW-1185">Reference proteome</keyword>
<evidence type="ECO:0000313" key="2">
    <source>
        <dbReference type="Proteomes" id="UP000789702"/>
    </source>
</evidence>
<protein>
    <submittedName>
        <fullName evidence="1">13898_t:CDS:1</fullName>
    </submittedName>
</protein>
<name>A0ACA9L9A8_9GLOM</name>
<dbReference type="EMBL" id="CAJVPU010003180">
    <property type="protein sequence ID" value="CAG8514352.1"/>
    <property type="molecule type" value="Genomic_DNA"/>
</dbReference>
<sequence>MQSFTSDSIEGPEVNFNLAWNQSLIRIENETNFIIAQNHQNFESNSMMELEAEFNFAQNYQFKSNSMMELGFDFSLAQNQDFRFENKAFELPLDICEHQIISSEDVLSEDESNKGLLRLYIGLIFTAWEDEYLTLHVLSLQCQQLSESFLYDATEISYNWDNFLLEPEDILENSCLEDDYERCQTGLRSLLYSLQYDEVDQIWIVTLQRSFPENNDDNNRVESEPIIEPQPVVTNPFVTKHCERTPKRLKDVLENITNTCHNLHDSNNRILVKNYVQEKKKNKYTNCGNYGHNVRTCDAN</sequence>
<evidence type="ECO:0000313" key="1">
    <source>
        <dbReference type="EMBL" id="CAG8514352.1"/>
    </source>
</evidence>
<dbReference type="Proteomes" id="UP000789702">
    <property type="component" value="Unassembled WGS sequence"/>
</dbReference>
<proteinExistence type="predicted"/>
<reference evidence="1" key="1">
    <citation type="submission" date="2021-06" db="EMBL/GenBank/DDBJ databases">
        <authorList>
            <person name="Kallberg Y."/>
            <person name="Tangrot J."/>
            <person name="Rosling A."/>
        </authorList>
    </citation>
    <scope>NUCLEOTIDE SEQUENCE</scope>
    <source>
        <strain evidence="1">IL203A</strain>
    </source>
</reference>
<comment type="caution">
    <text evidence="1">The sequence shown here is derived from an EMBL/GenBank/DDBJ whole genome shotgun (WGS) entry which is preliminary data.</text>
</comment>
<gene>
    <name evidence="1" type="ORF">DHETER_LOCUS3609</name>
</gene>
<organism evidence="1 2">
    <name type="scientific">Dentiscutata heterogama</name>
    <dbReference type="NCBI Taxonomy" id="1316150"/>
    <lineage>
        <taxon>Eukaryota</taxon>
        <taxon>Fungi</taxon>
        <taxon>Fungi incertae sedis</taxon>
        <taxon>Mucoromycota</taxon>
        <taxon>Glomeromycotina</taxon>
        <taxon>Glomeromycetes</taxon>
        <taxon>Diversisporales</taxon>
        <taxon>Gigasporaceae</taxon>
        <taxon>Dentiscutata</taxon>
    </lineage>
</organism>